<organism evidence="2 3">
    <name type="scientific">Stenotrophobium rhamnosiphilum</name>
    <dbReference type="NCBI Taxonomy" id="2029166"/>
    <lineage>
        <taxon>Bacteria</taxon>
        <taxon>Pseudomonadati</taxon>
        <taxon>Pseudomonadota</taxon>
        <taxon>Gammaproteobacteria</taxon>
        <taxon>Nevskiales</taxon>
        <taxon>Nevskiaceae</taxon>
        <taxon>Stenotrophobium</taxon>
    </lineage>
</organism>
<dbReference type="NCBIfam" id="TIGR02521">
    <property type="entry name" value="type_IV_pilW"/>
    <property type="match status" value="1"/>
</dbReference>
<dbReference type="PANTHER" id="PTHR44809:SF1">
    <property type="entry name" value="PROTEIN O-MANNOSYL-TRANSFERASE TMTC1"/>
    <property type="match status" value="1"/>
</dbReference>
<dbReference type="PROSITE" id="PS50005">
    <property type="entry name" value="TPR"/>
    <property type="match status" value="3"/>
</dbReference>
<protein>
    <submittedName>
        <fullName evidence="2">Type IV pilus biogenesis/stability protein PilW</fullName>
    </submittedName>
</protein>
<evidence type="ECO:0000313" key="3">
    <source>
        <dbReference type="Proteomes" id="UP000244248"/>
    </source>
</evidence>
<dbReference type="AlphaFoldDB" id="A0A2T5MIF3"/>
<dbReference type="Pfam" id="PF13432">
    <property type="entry name" value="TPR_16"/>
    <property type="match status" value="1"/>
</dbReference>
<dbReference type="SUPFAM" id="SSF48452">
    <property type="entry name" value="TPR-like"/>
    <property type="match status" value="1"/>
</dbReference>
<keyword evidence="1" id="KW-0802">TPR repeat</keyword>
<proteinExistence type="predicted"/>
<evidence type="ECO:0000256" key="1">
    <source>
        <dbReference type="PROSITE-ProRule" id="PRU00339"/>
    </source>
</evidence>
<comment type="caution">
    <text evidence="2">The sequence shown here is derived from an EMBL/GenBank/DDBJ whole genome shotgun (WGS) entry which is preliminary data.</text>
</comment>
<feature type="repeat" description="TPR" evidence="1">
    <location>
        <begin position="91"/>
        <end position="124"/>
    </location>
</feature>
<accession>A0A2T5MIF3</accession>
<dbReference type="InterPro" id="IPR052943">
    <property type="entry name" value="TMTC_O-mannosyl-trnsfr"/>
</dbReference>
<dbReference type="EMBL" id="QANS01000002">
    <property type="protein sequence ID" value="PTU32345.1"/>
    <property type="molecule type" value="Genomic_DNA"/>
</dbReference>
<evidence type="ECO:0000313" key="2">
    <source>
        <dbReference type="EMBL" id="PTU32345.1"/>
    </source>
</evidence>
<dbReference type="PANTHER" id="PTHR44809">
    <property type="match status" value="1"/>
</dbReference>
<dbReference type="Proteomes" id="UP000244248">
    <property type="component" value="Unassembled WGS sequence"/>
</dbReference>
<dbReference type="Gene3D" id="1.25.40.10">
    <property type="entry name" value="Tetratricopeptide repeat domain"/>
    <property type="match status" value="1"/>
</dbReference>
<feature type="repeat" description="TPR" evidence="1">
    <location>
        <begin position="161"/>
        <end position="194"/>
    </location>
</feature>
<dbReference type="InterPro" id="IPR013360">
    <property type="entry name" value="Pilus_4_PilW"/>
</dbReference>
<sequence>MWTARWQSPITPKESTQRYSSGDAVKIRFVALLLVTLLAACASDADLPKGVSAKDAARINLQLGADYARKNEFDVAIEKLKRAIKQDPDLAQAYSTLAYVYGAKGMKEAAEKNYRKAIALDDNDGNLRNNFGVFLCANGKESEALRYFVQAVASKNYTTPEVAWTNAGVCVRRKPDLEAAERYFREALQVKPQFRDALGQMATLTYEKKDYLRCRAFLQRYLATGQATPEVLWIASLNERQLGDISTAQDYESRLKREFPESEQAANLKPNKQ</sequence>
<gene>
    <name evidence="2" type="ORF">CJD38_06770</name>
</gene>
<dbReference type="Pfam" id="PF13414">
    <property type="entry name" value="TPR_11"/>
    <property type="match status" value="1"/>
</dbReference>
<reference evidence="2 3" key="1">
    <citation type="submission" date="2018-04" db="EMBL/GenBank/DDBJ databases">
        <title>Novel species isolated from glacier.</title>
        <authorList>
            <person name="Liu Q."/>
            <person name="Xin Y.-H."/>
        </authorList>
    </citation>
    <scope>NUCLEOTIDE SEQUENCE [LARGE SCALE GENOMIC DNA]</scope>
    <source>
        <strain evidence="2 3">GT1R17</strain>
    </source>
</reference>
<dbReference type="SMART" id="SM00028">
    <property type="entry name" value="TPR"/>
    <property type="match status" value="4"/>
</dbReference>
<dbReference type="InterPro" id="IPR011990">
    <property type="entry name" value="TPR-like_helical_dom_sf"/>
</dbReference>
<keyword evidence="3" id="KW-1185">Reference proteome</keyword>
<name>A0A2T5MIF3_9GAMM</name>
<dbReference type="InterPro" id="IPR019734">
    <property type="entry name" value="TPR_rpt"/>
</dbReference>
<feature type="repeat" description="TPR" evidence="1">
    <location>
        <begin position="57"/>
        <end position="90"/>
    </location>
</feature>